<dbReference type="Gene3D" id="1.10.260.40">
    <property type="entry name" value="lambda repressor-like DNA-binding domains"/>
    <property type="match status" value="1"/>
</dbReference>
<proteinExistence type="predicted"/>
<evidence type="ECO:0000313" key="3">
    <source>
        <dbReference type="Proteomes" id="UP000308697"/>
    </source>
</evidence>
<dbReference type="PROSITE" id="PS50943">
    <property type="entry name" value="HTH_CROC1"/>
    <property type="match status" value="1"/>
</dbReference>
<sequence>MKFTPQDLNPYISARHYFGSEQRRHRERAKLSLAALADILNSSKSTLGRIEKAELMPPPDLPAALDAAFGTDKHFYGLYQLAKKETVPDYFRRLMDFEAQADVIEAWATHIVPGLLQTEAYARAVLSVPHGVTPELVEERVQARLGRQARLRSAAPPRHWAILDEAVLRRHVGGPQVMCEQLKALLSLADTPSTKVQVLPFDHGAHHLMDGPTLLMRLPGGKVVAYDEFRVSGHLMEDPADVNQRWRGYDELRAYALSPRDSADMIRKAIKGYEQCASGPN</sequence>
<dbReference type="EMBL" id="SUMB01000007">
    <property type="protein sequence ID" value="TJZ50901.1"/>
    <property type="molecule type" value="Genomic_DNA"/>
</dbReference>
<gene>
    <name evidence="2" type="ORF">FCH28_20515</name>
</gene>
<comment type="caution">
    <text evidence="2">The sequence shown here is derived from an EMBL/GenBank/DDBJ whole genome shotgun (WGS) entry which is preliminary data.</text>
</comment>
<reference evidence="2 3" key="1">
    <citation type="submission" date="2019-04" db="EMBL/GenBank/DDBJ databases">
        <title>Streptomyces piniterrae sp. nov., a heliquinomycin-producing actinomycete isolated from rhizosphere soil of Pinus yunnanensis.</title>
        <authorList>
            <person name="Zhuang X."/>
            <person name="Zhao J."/>
        </authorList>
    </citation>
    <scope>NUCLEOTIDE SEQUENCE [LARGE SCALE GENOMIC DNA]</scope>
    <source>
        <strain evidence="3">jys28</strain>
    </source>
</reference>
<organism evidence="2 3">
    <name type="scientific">Streptomyces piniterrae</name>
    <dbReference type="NCBI Taxonomy" id="2571125"/>
    <lineage>
        <taxon>Bacteria</taxon>
        <taxon>Bacillati</taxon>
        <taxon>Actinomycetota</taxon>
        <taxon>Actinomycetes</taxon>
        <taxon>Kitasatosporales</taxon>
        <taxon>Streptomycetaceae</taxon>
        <taxon>Streptomyces</taxon>
    </lineage>
</organism>
<dbReference type="Proteomes" id="UP000308697">
    <property type="component" value="Unassembled WGS sequence"/>
</dbReference>
<feature type="domain" description="HTH cro/C1-type" evidence="1">
    <location>
        <begin position="23"/>
        <end position="76"/>
    </location>
</feature>
<evidence type="ECO:0000259" key="1">
    <source>
        <dbReference type="PROSITE" id="PS50943"/>
    </source>
</evidence>
<dbReference type="OrthoDB" id="2897536at2"/>
<dbReference type="Pfam" id="PF13560">
    <property type="entry name" value="HTH_31"/>
    <property type="match status" value="1"/>
</dbReference>
<evidence type="ECO:0000313" key="2">
    <source>
        <dbReference type="EMBL" id="TJZ50901.1"/>
    </source>
</evidence>
<protein>
    <submittedName>
        <fullName evidence="2">Helix-turn-helix domain-containing protein</fullName>
    </submittedName>
</protein>
<dbReference type="SUPFAM" id="SSF47413">
    <property type="entry name" value="lambda repressor-like DNA-binding domains"/>
    <property type="match status" value="1"/>
</dbReference>
<dbReference type="AlphaFoldDB" id="A0A4U0NAG4"/>
<dbReference type="RefSeq" id="WP_136741537.1">
    <property type="nucleotide sequence ID" value="NZ_SUMB01000007.1"/>
</dbReference>
<keyword evidence="3" id="KW-1185">Reference proteome</keyword>
<dbReference type="CDD" id="cd00093">
    <property type="entry name" value="HTH_XRE"/>
    <property type="match status" value="1"/>
</dbReference>
<name>A0A4U0NAG4_9ACTN</name>
<dbReference type="GO" id="GO:0003677">
    <property type="term" value="F:DNA binding"/>
    <property type="evidence" value="ECO:0007669"/>
    <property type="project" value="InterPro"/>
</dbReference>
<dbReference type="SMART" id="SM00530">
    <property type="entry name" value="HTH_XRE"/>
    <property type="match status" value="1"/>
</dbReference>
<dbReference type="InterPro" id="IPR001387">
    <property type="entry name" value="Cro/C1-type_HTH"/>
</dbReference>
<dbReference type="Pfam" id="PF19054">
    <property type="entry name" value="DUF5753"/>
    <property type="match status" value="1"/>
</dbReference>
<dbReference type="InterPro" id="IPR043917">
    <property type="entry name" value="DUF5753"/>
</dbReference>
<accession>A0A4U0NAG4</accession>
<dbReference type="InterPro" id="IPR010982">
    <property type="entry name" value="Lambda_DNA-bd_dom_sf"/>
</dbReference>